<evidence type="ECO:0000259" key="20">
    <source>
        <dbReference type="PROSITE" id="PS50405"/>
    </source>
</evidence>
<dbReference type="InterPro" id="IPR034334">
    <property type="entry name" value="PGES2"/>
</dbReference>
<evidence type="ECO:0000256" key="14">
    <source>
        <dbReference type="ARBA" id="ARBA00023235"/>
    </source>
</evidence>
<gene>
    <name evidence="21" type="ORF">NHX12_028877</name>
</gene>
<dbReference type="InterPro" id="IPR010987">
    <property type="entry name" value="Glutathione-S-Trfase_C-like"/>
</dbReference>
<evidence type="ECO:0000313" key="22">
    <source>
        <dbReference type="Proteomes" id="UP001148018"/>
    </source>
</evidence>
<dbReference type="SFLD" id="SFLDG01182">
    <property type="entry name" value="Prostaglandin_E_synthase_like"/>
    <property type="match status" value="1"/>
</dbReference>
<comment type="catalytic activity">
    <reaction evidence="15">
        <text>prostaglandin H2 = (12S)-hydroxy-(5Z,8E,10E)-heptadecatrienoate + malonaldehyde</text>
        <dbReference type="Rhea" id="RHEA:48644"/>
        <dbReference type="ChEBI" id="CHEBI:57405"/>
        <dbReference type="ChEBI" id="CHEBI:90694"/>
        <dbReference type="ChEBI" id="CHEBI:566274"/>
    </reaction>
    <physiologicalReaction direction="left-to-right" evidence="15">
        <dbReference type="Rhea" id="RHEA:48645"/>
    </physiologicalReaction>
</comment>
<accession>A0A9Q0IP87</accession>
<comment type="pathway">
    <text evidence="1">Lipid metabolism; prostaglandin biosynthesis.</text>
</comment>
<dbReference type="SUPFAM" id="SSF47616">
    <property type="entry name" value="GST C-terminal domain-like"/>
    <property type="match status" value="1"/>
</dbReference>
<dbReference type="AlphaFoldDB" id="A0A9Q0IP87"/>
<keyword evidence="6" id="KW-0444">Lipid biosynthesis</keyword>
<protein>
    <recommendedName>
        <fullName evidence="4">Prostaglandin E synthase 2</fullName>
        <ecNumber evidence="3">5.3.99.3</ecNumber>
    </recommendedName>
    <alternativeName>
        <fullName evidence="17">Microsomal prostaglandin E synthase 2</fullName>
    </alternativeName>
</protein>
<keyword evidence="22" id="KW-1185">Reference proteome</keyword>
<name>A0A9Q0IP87_9TELE</name>
<comment type="caution">
    <text evidence="21">The sequence shown here is derived from an EMBL/GenBank/DDBJ whole genome shotgun (WGS) entry which is preliminary data.</text>
</comment>
<dbReference type="PROSITE" id="PS51354">
    <property type="entry name" value="GLUTAREDOXIN_2"/>
    <property type="match status" value="1"/>
</dbReference>
<keyword evidence="5" id="KW-0644">Prostaglandin metabolism</keyword>
<evidence type="ECO:0000256" key="15">
    <source>
        <dbReference type="ARBA" id="ARBA00023930"/>
    </source>
</evidence>
<evidence type="ECO:0000256" key="3">
    <source>
        <dbReference type="ARBA" id="ARBA00012203"/>
    </source>
</evidence>
<dbReference type="Gene3D" id="6.20.200.30">
    <property type="match status" value="1"/>
</dbReference>
<dbReference type="FunFam" id="1.20.1050.10:FF:000028">
    <property type="entry name" value="Prostaglandin E synthase 2"/>
    <property type="match status" value="1"/>
</dbReference>
<evidence type="ECO:0000256" key="9">
    <source>
        <dbReference type="ARBA" id="ARBA00022832"/>
    </source>
</evidence>
<dbReference type="Gene3D" id="1.20.1050.10">
    <property type="match status" value="1"/>
</dbReference>
<dbReference type="Proteomes" id="UP001148018">
    <property type="component" value="Unassembled WGS sequence"/>
</dbReference>
<comment type="subcellular location">
    <subcellularLocation>
        <location evidence="18">Endomembrane system</location>
        <topology evidence="18">Single-pass membrane protein</topology>
    </subcellularLocation>
</comment>
<evidence type="ECO:0000256" key="5">
    <source>
        <dbReference type="ARBA" id="ARBA00022501"/>
    </source>
</evidence>
<dbReference type="InterPro" id="IPR036282">
    <property type="entry name" value="Glutathione-S-Trfase_C_sf"/>
</dbReference>
<feature type="domain" description="GST C-terminal" evidence="20">
    <location>
        <begin position="278"/>
        <end position="390"/>
    </location>
</feature>
<keyword evidence="14" id="KW-0413">Isomerase</keyword>
<dbReference type="InterPro" id="IPR034335">
    <property type="entry name" value="PGES2_C"/>
</dbReference>
<evidence type="ECO:0000256" key="10">
    <source>
        <dbReference type="ARBA" id="ARBA00022989"/>
    </source>
</evidence>
<keyword evidence="13" id="KW-0275">Fatty acid biosynthesis</keyword>
<feature type="domain" description="GST N-terminal" evidence="19">
    <location>
        <begin position="117"/>
        <end position="194"/>
    </location>
</feature>
<dbReference type="GO" id="GO:0050220">
    <property type="term" value="F:prostaglandin-E synthase activity"/>
    <property type="evidence" value="ECO:0007669"/>
    <property type="project" value="UniProtKB-EC"/>
</dbReference>
<evidence type="ECO:0000256" key="11">
    <source>
        <dbReference type="ARBA" id="ARBA00023098"/>
    </source>
</evidence>
<evidence type="ECO:0000259" key="19">
    <source>
        <dbReference type="PROSITE" id="PS50404"/>
    </source>
</evidence>
<dbReference type="EC" id="5.3.99.3" evidence="3"/>
<dbReference type="PROSITE" id="PS50405">
    <property type="entry name" value="GST_CTER"/>
    <property type="match status" value="1"/>
</dbReference>
<dbReference type="SUPFAM" id="SSF52833">
    <property type="entry name" value="Thioredoxin-like"/>
    <property type="match status" value="1"/>
</dbReference>
<dbReference type="OrthoDB" id="423541at2759"/>
<dbReference type="GO" id="GO:0012505">
    <property type="term" value="C:endomembrane system"/>
    <property type="evidence" value="ECO:0007669"/>
    <property type="project" value="UniProtKB-SubCell"/>
</dbReference>
<evidence type="ECO:0000256" key="17">
    <source>
        <dbReference type="ARBA" id="ARBA00031041"/>
    </source>
</evidence>
<dbReference type="PROSITE" id="PS50404">
    <property type="entry name" value="GST_NTER"/>
    <property type="match status" value="1"/>
</dbReference>
<dbReference type="InterPro" id="IPR036249">
    <property type="entry name" value="Thioredoxin-like_sf"/>
</dbReference>
<evidence type="ECO:0000256" key="4">
    <source>
        <dbReference type="ARBA" id="ARBA00019474"/>
    </source>
</evidence>
<dbReference type="CDD" id="cd03040">
    <property type="entry name" value="GST_N_mPGES2"/>
    <property type="match status" value="1"/>
</dbReference>
<organism evidence="21 22">
    <name type="scientific">Muraenolepis orangiensis</name>
    <name type="common">Patagonian moray cod</name>
    <dbReference type="NCBI Taxonomy" id="630683"/>
    <lineage>
        <taxon>Eukaryota</taxon>
        <taxon>Metazoa</taxon>
        <taxon>Chordata</taxon>
        <taxon>Craniata</taxon>
        <taxon>Vertebrata</taxon>
        <taxon>Euteleostomi</taxon>
        <taxon>Actinopterygii</taxon>
        <taxon>Neopterygii</taxon>
        <taxon>Teleostei</taxon>
        <taxon>Neoteleostei</taxon>
        <taxon>Acanthomorphata</taxon>
        <taxon>Zeiogadaria</taxon>
        <taxon>Gadariae</taxon>
        <taxon>Gadiformes</taxon>
        <taxon>Muraenolepidoidei</taxon>
        <taxon>Muraenolepididae</taxon>
        <taxon>Muraenolepis</taxon>
    </lineage>
</organism>
<sequence>MAASSRALCNVRFAPLGGLVRSRVVAWGPVGLQQTPRPGREACYPAGNGTSHGGYRRSYGTGPVGSRVFGTGTGTGTRVLGCAAVLLGAGLGVYRTVKSSVKQEHLLAAEDEGPRRPQLTLFQYKTCPFCSKVRAFLDYQGLPYQVVEVNPVMRKEIKWSTYRKVPILMVDGDVQLNDSSVIISSLKTYLVTKSSSMSEVLSFYPEMRSVNDGGKEVSEYNNKYWLMLSEEQTQQLYPQKEAQREEMKWRQWADDWLVHLISPNVYRTPGEALASFHYIVSEGKFGTFEGFFAKYVGAAAMFLISKRLKNKYNLQDDVRQDLYKAVNDWLAAIGKQRRFLGGEQPNLGDLAVFGVLRVMEGLQAFEDMMENTKVKHWYQRMESAKLDPQL</sequence>
<dbReference type="PANTHER" id="PTHR12782">
    <property type="entry name" value="MICROSOMAL PROSTAGLANDIN E SYNTHASE-2"/>
    <property type="match status" value="1"/>
</dbReference>
<dbReference type="SFLD" id="SFLDG01203">
    <property type="entry name" value="Prostaglandin_E_synthase_like1"/>
    <property type="match status" value="1"/>
</dbReference>
<dbReference type="FunFam" id="3.40.30.10:FF:000114">
    <property type="entry name" value="Prostaglandin E synthase 2"/>
    <property type="match status" value="1"/>
</dbReference>
<evidence type="ECO:0000256" key="18">
    <source>
        <dbReference type="ARBA" id="ARBA00037847"/>
    </source>
</evidence>
<keyword evidence="7" id="KW-0643">Prostaglandin biosynthesis</keyword>
<dbReference type="GO" id="GO:0001516">
    <property type="term" value="P:prostaglandin biosynthetic process"/>
    <property type="evidence" value="ECO:0007669"/>
    <property type="project" value="UniProtKB-KW"/>
</dbReference>
<comment type="similarity">
    <text evidence="2">Belongs to the GST superfamily.</text>
</comment>
<dbReference type="InterPro" id="IPR004045">
    <property type="entry name" value="Glutathione_S-Trfase_N"/>
</dbReference>
<dbReference type="Gene3D" id="3.40.30.10">
    <property type="entry name" value="Glutaredoxin"/>
    <property type="match status" value="1"/>
</dbReference>
<dbReference type="SFLD" id="SFLDS00019">
    <property type="entry name" value="Glutathione_Transferase_(cytos"/>
    <property type="match status" value="1"/>
</dbReference>
<comment type="catalytic activity">
    <reaction evidence="16">
        <text>prostaglandin H2 = prostaglandin E2</text>
        <dbReference type="Rhea" id="RHEA:12893"/>
        <dbReference type="ChEBI" id="CHEBI:57405"/>
        <dbReference type="ChEBI" id="CHEBI:606564"/>
        <dbReference type="EC" id="5.3.99.3"/>
    </reaction>
    <physiologicalReaction direction="left-to-right" evidence="16">
        <dbReference type="Rhea" id="RHEA:12894"/>
    </physiologicalReaction>
</comment>
<keyword evidence="9" id="KW-0276">Fatty acid metabolism</keyword>
<keyword evidence="12" id="KW-0472">Membrane</keyword>
<evidence type="ECO:0000256" key="16">
    <source>
        <dbReference type="ARBA" id="ARBA00023931"/>
    </source>
</evidence>
<evidence type="ECO:0000256" key="7">
    <source>
        <dbReference type="ARBA" id="ARBA00022585"/>
    </source>
</evidence>
<evidence type="ECO:0000256" key="12">
    <source>
        <dbReference type="ARBA" id="ARBA00023136"/>
    </source>
</evidence>
<dbReference type="CDD" id="cd03197">
    <property type="entry name" value="GST_C_mPGES2"/>
    <property type="match status" value="1"/>
</dbReference>
<dbReference type="InterPro" id="IPR011767">
    <property type="entry name" value="GLR_AS"/>
</dbReference>
<proteinExistence type="inferred from homology"/>
<evidence type="ECO:0000256" key="8">
    <source>
        <dbReference type="ARBA" id="ARBA00022692"/>
    </source>
</evidence>
<keyword evidence="8" id="KW-0812">Transmembrane</keyword>
<dbReference type="EMBL" id="JANIIK010000044">
    <property type="protein sequence ID" value="KAJ3604136.1"/>
    <property type="molecule type" value="Genomic_DNA"/>
</dbReference>
<evidence type="ECO:0000256" key="1">
    <source>
        <dbReference type="ARBA" id="ARBA00004702"/>
    </source>
</evidence>
<reference evidence="21" key="1">
    <citation type="submission" date="2022-07" db="EMBL/GenBank/DDBJ databases">
        <title>Chromosome-level genome of Muraenolepis orangiensis.</title>
        <authorList>
            <person name="Kim J."/>
        </authorList>
    </citation>
    <scope>NUCLEOTIDE SEQUENCE</scope>
    <source>
        <strain evidence="21">KU_S4_2022</strain>
        <tissue evidence="21">Muscle</tissue>
    </source>
</reference>
<evidence type="ECO:0000256" key="13">
    <source>
        <dbReference type="ARBA" id="ARBA00023160"/>
    </source>
</evidence>
<dbReference type="PANTHER" id="PTHR12782:SF5">
    <property type="entry name" value="PROSTAGLANDIN E SYNTHASE 2"/>
    <property type="match status" value="1"/>
</dbReference>
<evidence type="ECO:0000313" key="21">
    <source>
        <dbReference type="EMBL" id="KAJ3604136.1"/>
    </source>
</evidence>
<keyword evidence="11" id="KW-0443">Lipid metabolism</keyword>
<dbReference type="Pfam" id="PF13410">
    <property type="entry name" value="GST_C_2"/>
    <property type="match status" value="1"/>
</dbReference>
<dbReference type="GO" id="GO:0005739">
    <property type="term" value="C:mitochondrion"/>
    <property type="evidence" value="ECO:0007669"/>
    <property type="project" value="TreeGrafter"/>
</dbReference>
<dbReference type="Pfam" id="PF13417">
    <property type="entry name" value="GST_N_3"/>
    <property type="match status" value="1"/>
</dbReference>
<dbReference type="PROSITE" id="PS00195">
    <property type="entry name" value="GLUTAREDOXIN_1"/>
    <property type="match status" value="1"/>
</dbReference>
<keyword evidence="10" id="KW-1133">Transmembrane helix</keyword>
<dbReference type="InterPro" id="IPR040079">
    <property type="entry name" value="Glutathione_S-Trfase"/>
</dbReference>
<evidence type="ECO:0000256" key="6">
    <source>
        <dbReference type="ARBA" id="ARBA00022516"/>
    </source>
</evidence>
<evidence type="ECO:0000256" key="2">
    <source>
        <dbReference type="ARBA" id="ARBA00007409"/>
    </source>
</evidence>